<evidence type="ECO:0000259" key="3">
    <source>
        <dbReference type="Pfam" id="PF00248"/>
    </source>
</evidence>
<dbReference type="OrthoDB" id="48988at2759"/>
<organism evidence="4 5">
    <name type="scientific">Pterulicium gracile</name>
    <dbReference type="NCBI Taxonomy" id="1884261"/>
    <lineage>
        <taxon>Eukaryota</taxon>
        <taxon>Fungi</taxon>
        <taxon>Dikarya</taxon>
        <taxon>Basidiomycota</taxon>
        <taxon>Agaricomycotina</taxon>
        <taxon>Agaricomycetes</taxon>
        <taxon>Agaricomycetidae</taxon>
        <taxon>Agaricales</taxon>
        <taxon>Pleurotineae</taxon>
        <taxon>Pterulaceae</taxon>
        <taxon>Pterulicium</taxon>
    </lineage>
</organism>
<comment type="similarity">
    <text evidence="2">Belongs to the aldo/keto reductase family. Aldo/keto reductase 2 subfamily.</text>
</comment>
<protein>
    <submittedName>
        <fullName evidence="4">Aryl-alcohol dehydrogenase</fullName>
    </submittedName>
</protein>
<evidence type="ECO:0000256" key="1">
    <source>
        <dbReference type="ARBA" id="ARBA00022857"/>
    </source>
</evidence>
<evidence type="ECO:0000256" key="2">
    <source>
        <dbReference type="ARBA" id="ARBA00038157"/>
    </source>
</evidence>
<dbReference type="Proteomes" id="UP000305067">
    <property type="component" value="Unassembled WGS sequence"/>
</dbReference>
<dbReference type="EMBL" id="ML178821">
    <property type="protein sequence ID" value="TFL03024.1"/>
    <property type="molecule type" value="Genomic_DNA"/>
</dbReference>
<keyword evidence="1" id="KW-0521">NADP</keyword>
<gene>
    <name evidence="4" type="ORF">BDV98DRAFT_504688</name>
</gene>
<dbReference type="AlphaFoldDB" id="A0A5C3QXC8"/>
<evidence type="ECO:0000313" key="5">
    <source>
        <dbReference type="Proteomes" id="UP000305067"/>
    </source>
</evidence>
<name>A0A5C3QXC8_9AGAR</name>
<dbReference type="InterPro" id="IPR050523">
    <property type="entry name" value="AKR_Detox_Biosynth"/>
</dbReference>
<proteinExistence type="inferred from homology"/>
<feature type="domain" description="NADP-dependent oxidoreductase" evidence="3">
    <location>
        <begin position="33"/>
        <end position="329"/>
    </location>
</feature>
<dbReference type="SUPFAM" id="SSF51430">
    <property type="entry name" value="NAD(P)-linked oxidoreductase"/>
    <property type="match status" value="1"/>
</dbReference>
<sequence length="338" mass="38099">MPEKPFHTPAPALPRELTRYRALSPLAGIHVFPIQLGAMSIRDKRHVHGMGAKDKEASFKLLNAYYDKGGNFIDTSCDYQDGSSEAFLGEWMETRGVRDRIILATRVGIDDDTAHIINYGGNHIKNLRLSVEGSLKKLRTSYIDILYVHWWDWATSVKEVMDSLHNLVVAGKVLYLGVSDTPAWVISKANQYANDHGKTPFAIYQGHWNVLDRTFEREFIPMARRVALAPFGVLGSERLRSDAPDVKRRTRKAEWKRDEKERAVSNVLKEIGKEVGTEHITAVAVAYVMHEAPYVFPIIGGRKVEHLLANLDALKISLTPEHIKRIESVGSFQPESSS</sequence>
<evidence type="ECO:0000313" key="4">
    <source>
        <dbReference type="EMBL" id="TFL03024.1"/>
    </source>
</evidence>
<dbReference type="PANTHER" id="PTHR43364:SF7">
    <property type="entry name" value="NADP-DEPENDENT OXIDOREDUCTASE DOMAIN-CONTAINING PROTEIN-RELATED"/>
    <property type="match status" value="1"/>
</dbReference>
<reference evidence="4 5" key="1">
    <citation type="journal article" date="2019" name="Nat. Ecol. Evol.">
        <title>Megaphylogeny resolves global patterns of mushroom evolution.</title>
        <authorList>
            <person name="Varga T."/>
            <person name="Krizsan K."/>
            <person name="Foldi C."/>
            <person name="Dima B."/>
            <person name="Sanchez-Garcia M."/>
            <person name="Sanchez-Ramirez S."/>
            <person name="Szollosi G.J."/>
            <person name="Szarkandi J.G."/>
            <person name="Papp V."/>
            <person name="Albert L."/>
            <person name="Andreopoulos W."/>
            <person name="Angelini C."/>
            <person name="Antonin V."/>
            <person name="Barry K.W."/>
            <person name="Bougher N.L."/>
            <person name="Buchanan P."/>
            <person name="Buyck B."/>
            <person name="Bense V."/>
            <person name="Catcheside P."/>
            <person name="Chovatia M."/>
            <person name="Cooper J."/>
            <person name="Damon W."/>
            <person name="Desjardin D."/>
            <person name="Finy P."/>
            <person name="Geml J."/>
            <person name="Haridas S."/>
            <person name="Hughes K."/>
            <person name="Justo A."/>
            <person name="Karasinski D."/>
            <person name="Kautmanova I."/>
            <person name="Kiss B."/>
            <person name="Kocsube S."/>
            <person name="Kotiranta H."/>
            <person name="LaButti K.M."/>
            <person name="Lechner B.E."/>
            <person name="Liimatainen K."/>
            <person name="Lipzen A."/>
            <person name="Lukacs Z."/>
            <person name="Mihaltcheva S."/>
            <person name="Morgado L.N."/>
            <person name="Niskanen T."/>
            <person name="Noordeloos M.E."/>
            <person name="Ohm R.A."/>
            <person name="Ortiz-Santana B."/>
            <person name="Ovrebo C."/>
            <person name="Racz N."/>
            <person name="Riley R."/>
            <person name="Savchenko A."/>
            <person name="Shiryaev A."/>
            <person name="Soop K."/>
            <person name="Spirin V."/>
            <person name="Szebenyi C."/>
            <person name="Tomsovsky M."/>
            <person name="Tulloss R.E."/>
            <person name="Uehling J."/>
            <person name="Grigoriev I.V."/>
            <person name="Vagvolgyi C."/>
            <person name="Papp T."/>
            <person name="Martin F.M."/>
            <person name="Miettinen O."/>
            <person name="Hibbett D.S."/>
            <person name="Nagy L.G."/>
        </authorList>
    </citation>
    <scope>NUCLEOTIDE SEQUENCE [LARGE SCALE GENOMIC DNA]</scope>
    <source>
        <strain evidence="4 5">CBS 309.79</strain>
    </source>
</reference>
<keyword evidence="5" id="KW-1185">Reference proteome</keyword>
<dbReference type="STRING" id="1884261.A0A5C3QXC8"/>
<accession>A0A5C3QXC8</accession>
<dbReference type="PANTHER" id="PTHR43364">
    <property type="entry name" value="NADH-SPECIFIC METHYLGLYOXAL REDUCTASE-RELATED"/>
    <property type="match status" value="1"/>
</dbReference>
<dbReference type="InterPro" id="IPR036812">
    <property type="entry name" value="NAD(P)_OxRdtase_dom_sf"/>
</dbReference>
<dbReference type="InterPro" id="IPR023210">
    <property type="entry name" value="NADP_OxRdtase_dom"/>
</dbReference>
<dbReference type="Pfam" id="PF00248">
    <property type="entry name" value="Aldo_ket_red"/>
    <property type="match status" value="1"/>
</dbReference>
<dbReference type="Gene3D" id="3.20.20.100">
    <property type="entry name" value="NADP-dependent oxidoreductase domain"/>
    <property type="match status" value="1"/>
</dbReference>